<protein>
    <submittedName>
        <fullName evidence="2">Uncharacterized protein</fullName>
    </submittedName>
</protein>
<evidence type="ECO:0000256" key="1">
    <source>
        <dbReference type="SAM" id="MobiDB-lite"/>
    </source>
</evidence>
<organism evidence="2">
    <name type="scientific">Bionectria ochroleuca</name>
    <name type="common">Gliocladium roseum</name>
    <dbReference type="NCBI Taxonomy" id="29856"/>
    <lineage>
        <taxon>Eukaryota</taxon>
        <taxon>Fungi</taxon>
        <taxon>Dikarya</taxon>
        <taxon>Ascomycota</taxon>
        <taxon>Pezizomycotina</taxon>
        <taxon>Sordariomycetes</taxon>
        <taxon>Hypocreomycetidae</taxon>
        <taxon>Hypocreales</taxon>
        <taxon>Bionectriaceae</taxon>
        <taxon>Clonostachys</taxon>
    </lineage>
</organism>
<proteinExistence type="predicted"/>
<accession>A0A0B7JTG7</accession>
<name>A0A0B7JTG7_BIOOC</name>
<feature type="region of interest" description="Disordered" evidence="1">
    <location>
        <begin position="76"/>
        <end position="98"/>
    </location>
</feature>
<dbReference type="EMBL" id="CDPU01000003">
    <property type="protein sequence ID" value="CEO45766.1"/>
    <property type="molecule type" value="Genomic_DNA"/>
</dbReference>
<gene>
    <name evidence="2" type="ORF">BN869_000001821_1</name>
</gene>
<evidence type="ECO:0000313" key="2">
    <source>
        <dbReference type="EMBL" id="CEO45766.1"/>
    </source>
</evidence>
<reference evidence="2" key="1">
    <citation type="submission" date="2015-01" db="EMBL/GenBank/DDBJ databases">
        <authorList>
            <person name="Durling Mikael"/>
        </authorList>
    </citation>
    <scope>NUCLEOTIDE SEQUENCE</scope>
</reference>
<dbReference type="AlphaFoldDB" id="A0A0B7JTG7"/>
<sequence>MNTAATLLQGENMPIMKQNHHGIEKVDDLEFGGLGGDDESLGSMSKSNTEALKMLGIRFHSPVMGTFVFPYPPTHRHTGFDPKPGVNEDSNDGVEDYEPRLSKPRRVLKRRGQYSIIPSPSTEISLLNLDEGQTRQPIPVIGSSSSTSIDEETLQCHADGMLPPPSLSHSSHSSDSSLHGAAAGLAPGCTAPTGSRHWRLTNSTLMAYNSMRGPFREAGRDVYCWAERCQELNLLKVVMDEGEGTYDEILADVNSLYHSEQPSPDDHPGRKDVFCLPRAPYEHIHNPATSQSHDTPAADPILAQNPQAVQYQVPRIGHENLCIDSENWGYSDQGDKNIEGIALPEEDEFVISDDEGHPDDGRISPCTFRLFTQNCRRRYDTHQIIDQVLQNYQPTNLRLETIGPLGMEHQAPRFPAQYHPFSSGSGYACEGEDGDEDEQGVDLVQMAKIVTIEYWVFTGYWPKFLDEVAYV</sequence>